<comment type="caution">
    <text evidence="3">The sequence shown here is derived from an EMBL/GenBank/DDBJ whole genome shotgun (WGS) entry which is preliminary data.</text>
</comment>
<sequence length="1051" mass="117314">MNFMSAFFCRKKHSWDRSRKLFLFLLFSIAFLNVENLHAQTDHINGQVLDQDGAPLIGVTVAVKDKNTGVFTDEAGLFSIRAVNGDILIFTMISMKTTEVKVEKGKPIRIIMKPDEATLEEVVVVGYGKQKKVTITGSVSSIDMDDIKVPVANLSNALQGRVAGIISVQSSGEPGYDNSTFTIRGIGTFTGNTSPLVIVDGVQRDDVNSTYGGAYNNIDPEDIQSISLLKDASATAVYGAKGANGVLIINTKRGQAGKPRISFKVETGLTSFTIKPKILDGVNYMKLYNEGRRNMGLEETYSQEQIMKTASGLDPYLYPNVNWMNEIYKNNSSITNVNLNINGGGEAVRYYLSASFYNQTGPYKVKNENGFNPNLDYKRYDFRSNVDVNLTPSTLLQMNIAAMLVDSRYPGISAGNLWYLAYSTSPVAYPVRYPDGRWAGPTANAGNNPKNEVQNNGYTTEFNPSVQSVFTLNQKLDFITEGLTSYARFSFDSYSQFYNKRTGGVDLWRATGRDGDGNLIFGNPVKEGQQFLGYEQSSTGERVTYLEANLAYDRAFDRHRIGAMLLYNMRNRLVSTAGDVIGSIPFRNQVVAGRLSYVFDDKYMTEFNASYTGSENFAKGNKFGFFPAVSAGWLVSNEKFFEPINKTINLLKIRASYGVVGNDNIANNVRFAYLTQIGGGNKTGFGLSGTNYWGIKSNVLGVEDLTWEKSYKTNIGLELGFFDKVNLTMDIFKERRKQILIERASLPGMAGFDTRIYANMGEMDNNGFDANLEYNDQIGKVGIRVYGNITYSKNKIVYQDEPTQRYGYMSATGRRAGEYIGYIDQGLFVDQDDIDSHPPQFGVTVRPGDIKYMNLNPNDDAIIDTYDRTYLGKSWFPTWSYGAGFNLRYMNFDLSLFFQGIADVGIMANGSGFSAGDWGVAGAGVLPFSGNGQYPNNVLENMLDRWTEENPRQDAYYPRLSYNSKLEDNNYVSSTRWLKDGSYLRLKQASFGYTLDHPSIRKAGLSYLYFYVSGQNLLTFSKFKLWDPELGSNGAKYPLTRMITFGIRAQF</sequence>
<evidence type="ECO:0000256" key="1">
    <source>
        <dbReference type="PROSITE-ProRule" id="PRU01360"/>
    </source>
</evidence>
<comment type="similarity">
    <text evidence="1">Belongs to the TonB-dependent receptor family.</text>
</comment>
<keyword evidence="4" id="KW-1185">Reference proteome</keyword>
<dbReference type="InterPro" id="IPR023997">
    <property type="entry name" value="TonB-dep_OMP_SusC/RagA_CS"/>
</dbReference>
<dbReference type="AlphaFoldDB" id="A0A840CDW9"/>
<dbReference type="NCBIfam" id="TIGR04056">
    <property type="entry name" value="OMP_RagA_SusC"/>
    <property type="match status" value="1"/>
</dbReference>
<dbReference type="SUPFAM" id="SSF56935">
    <property type="entry name" value="Porins"/>
    <property type="match status" value="1"/>
</dbReference>
<proteinExistence type="inferred from homology"/>
<dbReference type="InterPro" id="IPR039426">
    <property type="entry name" value="TonB-dep_rcpt-like"/>
</dbReference>
<evidence type="ECO:0000313" key="4">
    <source>
        <dbReference type="Proteomes" id="UP000555103"/>
    </source>
</evidence>
<keyword evidence="1" id="KW-0812">Transmembrane</keyword>
<evidence type="ECO:0000259" key="2">
    <source>
        <dbReference type="Pfam" id="PF07715"/>
    </source>
</evidence>
<dbReference type="InterPro" id="IPR008969">
    <property type="entry name" value="CarboxyPept-like_regulatory"/>
</dbReference>
<name>A0A840CDW9_9BACT</name>
<keyword evidence="1" id="KW-0813">Transport</keyword>
<keyword evidence="1" id="KW-0472">Membrane</keyword>
<feature type="domain" description="TonB-dependent receptor plug" evidence="2">
    <location>
        <begin position="132"/>
        <end position="246"/>
    </location>
</feature>
<protein>
    <submittedName>
        <fullName evidence="3">TonB-linked SusC/RagA family outer membrane protein</fullName>
    </submittedName>
</protein>
<dbReference type="EMBL" id="JACIEP010000001">
    <property type="protein sequence ID" value="MBB4034177.1"/>
    <property type="molecule type" value="Genomic_DNA"/>
</dbReference>
<dbReference type="Gene3D" id="2.60.40.1120">
    <property type="entry name" value="Carboxypeptidase-like, regulatory domain"/>
    <property type="match status" value="1"/>
</dbReference>
<dbReference type="Proteomes" id="UP000555103">
    <property type="component" value="Unassembled WGS sequence"/>
</dbReference>
<dbReference type="NCBIfam" id="TIGR04057">
    <property type="entry name" value="SusC_RagA_signa"/>
    <property type="match status" value="1"/>
</dbReference>
<dbReference type="InterPro" id="IPR012910">
    <property type="entry name" value="Plug_dom"/>
</dbReference>
<organism evidence="3 4">
    <name type="scientific">Dysgonomonas hofstadii</name>
    <dbReference type="NCBI Taxonomy" id="637886"/>
    <lineage>
        <taxon>Bacteria</taxon>
        <taxon>Pseudomonadati</taxon>
        <taxon>Bacteroidota</taxon>
        <taxon>Bacteroidia</taxon>
        <taxon>Bacteroidales</taxon>
        <taxon>Dysgonomonadaceae</taxon>
        <taxon>Dysgonomonas</taxon>
    </lineage>
</organism>
<dbReference type="InterPro" id="IPR037066">
    <property type="entry name" value="Plug_dom_sf"/>
</dbReference>
<keyword evidence="1" id="KW-1134">Transmembrane beta strand</keyword>
<gene>
    <name evidence="3" type="ORF">GGR21_000062</name>
</gene>
<dbReference type="SUPFAM" id="SSF49464">
    <property type="entry name" value="Carboxypeptidase regulatory domain-like"/>
    <property type="match status" value="1"/>
</dbReference>
<dbReference type="InterPro" id="IPR023996">
    <property type="entry name" value="TonB-dep_OMP_SusC/RagA"/>
</dbReference>
<comment type="subcellular location">
    <subcellularLocation>
        <location evidence="1">Cell outer membrane</location>
        <topology evidence="1">Multi-pass membrane protein</topology>
    </subcellularLocation>
</comment>
<dbReference type="GO" id="GO:0009279">
    <property type="term" value="C:cell outer membrane"/>
    <property type="evidence" value="ECO:0007669"/>
    <property type="project" value="UniProtKB-SubCell"/>
</dbReference>
<dbReference type="Pfam" id="PF07715">
    <property type="entry name" value="Plug"/>
    <property type="match status" value="1"/>
</dbReference>
<keyword evidence="1" id="KW-0998">Cell outer membrane</keyword>
<dbReference type="PROSITE" id="PS52016">
    <property type="entry name" value="TONB_DEPENDENT_REC_3"/>
    <property type="match status" value="1"/>
</dbReference>
<dbReference type="FunFam" id="2.170.130.10:FF:000003">
    <property type="entry name" value="SusC/RagA family TonB-linked outer membrane protein"/>
    <property type="match status" value="1"/>
</dbReference>
<dbReference type="RefSeq" id="WP_183305456.1">
    <property type="nucleotide sequence ID" value="NZ_JACIEP010000001.1"/>
</dbReference>
<accession>A0A840CDW9</accession>
<dbReference type="Pfam" id="PF13715">
    <property type="entry name" value="CarbopepD_reg_2"/>
    <property type="match status" value="1"/>
</dbReference>
<reference evidence="3 4" key="1">
    <citation type="submission" date="2020-08" db="EMBL/GenBank/DDBJ databases">
        <title>Genomic Encyclopedia of Type Strains, Phase IV (KMG-IV): sequencing the most valuable type-strain genomes for metagenomic binning, comparative biology and taxonomic classification.</title>
        <authorList>
            <person name="Goeker M."/>
        </authorList>
    </citation>
    <scope>NUCLEOTIDE SEQUENCE [LARGE SCALE GENOMIC DNA]</scope>
    <source>
        <strain evidence="3 4">DSM 104969</strain>
    </source>
</reference>
<dbReference type="Gene3D" id="2.170.130.10">
    <property type="entry name" value="TonB-dependent receptor, plug domain"/>
    <property type="match status" value="1"/>
</dbReference>
<evidence type="ECO:0000313" key="3">
    <source>
        <dbReference type="EMBL" id="MBB4034177.1"/>
    </source>
</evidence>